<feature type="coiled-coil region" evidence="5">
    <location>
        <begin position="502"/>
        <end position="529"/>
    </location>
</feature>
<keyword evidence="6" id="KW-0732">Signal</keyword>
<dbReference type="SMART" id="SM00028">
    <property type="entry name" value="TPR"/>
    <property type="match status" value="4"/>
</dbReference>
<evidence type="ECO:0000256" key="6">
    <source>
        <dbReference type="SAM" id="SignalP"/>
    </source>
</evidence>
<dbReference type="InterPro" id="IPR051685">
    <property type="entry name" value="Ycf3/AcsC/BcsC/TPR_MFPF"/>
</dbReference>
<dbReference type="Gene3D" id="2.40.160.60">
    <property type="entry name" value="Outer membrane protein transport protein (OMPP1/FadL/TodX)"/>
    <property type="match status" value="1"/>
</dbReference>
<dbReference type="SUPFAM" id="SSF48452">
    <property type="entry name" value="TPR-like"/>
    <property type="match status" value="1"/>
</dbReference>
<name>A0A7V5RPZ0_CALAY</name>
<protein>
    <submittedName>
        <fullName evidence="7">PorV/PorQ family protein</fullName>
    </submittedName>
</protein>
<keyword evidence="3 4" id="KW-0802">TPR repeat</keyword>
<dbReference type="Proteomes" id="UP000885771">
    <property type="component" value="Unassembled WGS sequence"/>
</dbReference>
<gene>
    <name evidence="7" type="ORF">ENJ15_06345</name>
</gene>
<evidence type="ECO:0000256" key="5">
    <source>
        <dbReference type="SAM" id="Coils"/>
    </source>
</evidence>
<reference evidence="7" key="1">
    <citation type="journal article" date="2020" name="mSystems">
        <title>Genome- and Community-Level Interaction Insights into Carbon Utilization and Element Cycling Functions of Hydrothermarchaeota in Hydrothermal Sediment.</title>
        <authorList>
            <person name="Zhou Z."/>
            <person name="Liu Y."/>
            <person name="Xu W."/>
            <person name="Pan J."/>
            <person name="Luo Z.H."/>
            <person name="Li M."/>
        </authorList>
    </citation>
    <scope>NUCLEOTIDE SEQUENCE [LARGE SCALE GENOMIC DNA]</scope>
    <source>
        <strain evidence="7">HyVt-460</strain>
    </source>
</reference>
<accession>A0A7V5RPZ0</accession>
<keyword evidence="5" id="KW-0175">Coiled coil</keyword>
<dbReference type="EMBL" id="DRLI01000243">
    <property type="protein sequence ID" value="HHM02616.1"/>
    <property type="molecule type" value="Genomic_DNA"/>
</dbReference>
<dbReference type="PROSITE" id="PS50005">
    <property type="entry name" value="TPR"/>
    <property type="match status" value="2"/>
</dbReference>
<dbReference type="PANTHER" id="PTHR44943:SF8">
    <property type="entry name" value="TPR REPEAT-CONTAINING PROTEIN MJ0263"/>
    <property type="match status" value="1"/>
</dbReference>
<dbReference type="AlphaFoldDB" id="A0A7V5RPZ0"/>
<evidence type="ECO:0000256" key="2">
    <source>
        <dbReference type="ARBA" id="ARBA00022737"/>
    </source>
</evidence>
<dbReference type="Pfam" id="PF03687">
    <property type="entry name" value="UPF0164"/>
    <property type="match status" value="1"/>
</dbReference>
<feature type="repeat" description="TPR" evidence="4">
    <location>
        <begin position="425"/>
        <end position="458"/>
    </location>
</feature>
<evidence type="ECO:0000256" key="3">
    <source>
        <dbReference type="ARBA" id="ARBA00022803"/>
    </source>
</evidence>
<comment type="caution">
    <text evidence="7">The sequence shown here is derived from an EMBL/GenBank/DDBJ whole genome shotgun (WGS) entry which is preliminary data.</text>
</comment>
<feature type="signal peptide" evidence="6">
    <location>
        <begin position="1"/>
        <end position="25"/>
    </location>
</feature>
<feature type="chain" id="PRO_5031497904" evidence="6">
    <location>
        <begin position="26"/>
        <end position="637"/>
    </location>
</feature>
<organism evidence="7">
    <name type="scientific">Caldithrix abyssi</name>
    <dbReference type="NCBI Taxonomy" id="187145"/>
    <lineage>
        <taxon>Bacteria</taxon>
        <taxon>Pseudomonadati</taxon>
        <taxon>Calditrichota</taxon>
        <taxon>Calditrichia</taxon>
        <taxon>Calditrichales</taxon>
        <taxon>Calditrichaceae</taxon>
        <taxon>Caldithrix</taxon>
    </lineage>
</organism>
<proteinExistence type="inferred from homology"/>
<keyword evidence="2" id="KW-0677">Repeat</keyword>
<dbReference type="InterPro" id="IPR011990">
    <property type="entry name" value="TPR-like_helical_dom_sf"/>
</dbReference>
<dbReference type="NCBIfam" id="NF033709">
    <property type="entry name" value="PorV_fam"/>
    <property type="match status" value="1"/>
</dbReference>
<dbReference type="InterPro" id="IPR005362">
    <property type="entry name" value="UPF0164"/>
</dbReference>
<dbReference type="PANTHER" id="PTHR44943">
    <property type="entry name" value="CELLULOSE SYNTHASE OPERON PROTEIN C"/>
    <property type="match status" value="1"/>
</dbReference>
<evidence type="ECO:0000256" key="1">
    <source>
        <dbReference type="ARBA" id="ARBA00005846"/>
    </source>
</evidence>
<dbReference type="InterPro" id="IPR019734">
    <property type="entry name" value="TPR_rpt"/>
</dbReference>
<evidence type="ECO:0000256" key="4">
    <source>
        <dbReference type="PROSITE-ProRule" id="PRU00339"/>
    </source>
</evidence>
<sequence length="637" mass="72435">MKMKRLLKNIQLILLAAGLFGAALGQEGEGGTESVFRLGFGARALGLGQAYTAMANDPTAVFWNPAGLENIYQQSATFFHTTLFTSTQYDFLGYAYPTLDLGTFGFGIARLGVSDIQERDINNVPLGNFSHDQYRVYFSYAKTLFWNLTPGISVRWIRSGWNNLEEGDLTATGIAADFGLMYRPDWIGNAFIQDWSFGLNVKNVFAPQLRAGNLLDEYPLNARLGIMKKVRFSGGTAINLLLDVDYSQKRSLLFHAGTEYNFQNLGKVRVGFDGQALSFGAGVEYSMFQIDYGYSGSAYRDVFAPTHRLSVSVNFGITRDDMFRLAEQKRIEEENRIKKEIREADKRDFVARHLKQADEYFGEGKYLDAIVEYQQVISMDPFHQRAGVMLDSSNALLARDFKKRQSLAVKEALDKDRAANDSMFVQEHFEKGRLLLDKKQFVEAMIEFNIALERDPENQILKNSIATTKRRISEEVGSLVAKSREQFKNQNYAEALRLLGDARLLGADNQQLQNEIETLATRIRVQENIQKGLMLYDAGEYQQSLDILSKALELDPQNELIRQYYEKSKLETVSGQDEMDPETEKKYLRGVESFLNGNYREAITIWEEILKDHPYNKRVLKGISNARERMKNAKASK</sequence>
<dbReference type="Gene3D" id="1.25.40.10">
    <property type="entry name" value="Tetratricopeptide repeat domain"/>
    <property type="match status" value="2"/>
</dbReference>
<feature type="repeat" description="TPR" evidence="4">
    <location>
        <begin position="525"/>
        <end position="558"/>
    </location>
</feature>
<comment type="similarity">
    <text evidence="1">Belongs to the UPF0164 family.</text>
</comment>
<evidence type="ECO:0000313" key="7">
    <source>
        <dbReference type="EMBL" id="HHM02616.1"/>
    </source>
</evidence>